<evidence type="ECO:0000313" key="2">
    <source>
        <dbReference type="Proteomes" id="UP001065298"/>
    </source>
</evidence>
<dbReference type="Proteomes" id="UP001065298">
    <property type="component" value="Chromosome 5"/>
</dbReference>
<dbReference type="EMBL" id="CM046507">
    <property type="protein sequence ID" value="KAI8669163.1"/>
    <property type="molecule type" value="Genomic_DNA"/>
</dbReference>
<reference evidence="1" key="1">
    <citation type="submission" date="2022-06" db="EMBL/GenBank/DDBJ databases">
        <title>Fusarium solani species complex genomes reveal bases of compartmentalisation and animal pathogenesis.</title>
        <authorList>
            <person name="Tsai I.J."/>
        </authorList>
    </citation>
    <scope>NUCLEOTIDE SEQUENCE</scope>
    <source>
        <strain evidence="1">Fu6.1</strain>
    </source>
</reference>
<accession>A0ACC0QXU6</accession>
<sequence>MLATVPSPACVTWLPLTPQPFGFPHLSSLLFGTTSPSHETFRFLVADLDMETTHSTCTSDAMVDNLPPEVRHELLTTLDLSSLRNVVHASPVFYRQYVLERRSILSLCLERTLGRTVLDAYWVYQTARSSKFPSITNDETISNFRQAYMHQRASGSYSILRKSVTENLAVGIAAFHYSTVDPIMQLYIRHVLEVLDEQTGGIVGQEPLSQVEQARLIRGLYRFQLCCNLFTMANFPESSTLSSNGRTMRILTDYISLLEPWEIEEMGCIYSFANERFERVFEAVWRCTAGDGAKTRPRKVPDPEDGYDLGDTAIRTTLLKSTISQGLPILHTILTRDDEYLSVLIGSSVVWFGGSFLKDAILSKAAQKRRHREDAASRDDNQKRRYHMLFLGDSELCPPLAWTTLWNESYSKLYGDYIPDEIRHWGYVMWDAARLETVGAARLLERQWKETWADHDPRDEMLD</sequence>
<organism evidence="1 2">
    <name type="scientific">Fusarium keratoplasticum</name>
    <dbReference type="NCBI Taxonomy" id="1328300"/>
    <lineage>
        <taxon>Eukaryota</taxon>
        <taxon>Fungi</taxon>
        <taxon>Dikarya</taxon>
        <taxon>Ascomycota</taxon>
        <taxon>Pezizomycotina</taxon>
        <taxon>Sordariomycetes</taxon>
        <taxon>Hypocreomycetidae</taxon>
        <taxon>Hypocreales</taxon>
        <taxon>Nectriaceae</taxon>
        <taxon>Fusarium</taxon>
        <taxon>Fusarium solani species complex</taxon>
    </lineage>
</organism>
<name>A0ACC0QXU6_9HYPO</name>
<comment type="caution">
    <text evidence="1">The sequence shown here is derived from an EMBL/GenBank/DDBJ whole genome shotgun (WGS) entry which is preliminary data.</text>
</comment>
<evidence type="ECO:0000313" key="1">
    <source>
        <dbReference type="EMBL" id="KAI8669163.1"/>
    </source>
</evidence>
<gene>
    <name evidence="1" type="ORF">NCS57_00730300</name>
</gene>
<protein>
    <submittedName>
        <fullName evidence="1">Uncharacterized protein</fullName>
    </submittedName>
</protein>
<keyword evidence="2" id="KW-1185">Reference proteome</keyword>
<proteinExistence type="predicted"/>